<gene>
    <name evidence="3" type="ORF">SAY86_011300</name>
</gene>
<dbReference type="Pfam" id="PF03105">
    <property type="entry name" value="SPX"/>
    <property type="match status" value="1"/>
</dbReference>
<dbReference type="EMBL" id="JAXQNO010000012">
    <property type="protein sequence ID" value="KAK4787467.1"/>
    <property type="molecule type" value="Genomic_DNA"/>
</dbReference>
<dbReference type="AlphaFoldDB" id="A0AAN7LIQ6"/>
<protein>
    <recommendedName>
        <fullName evidence="2">SPX domain-containing protein</fullName>
    </recommendedName>
</protein>
<evidence type="ECO:0000259" key="2">
    <source>
        <dbReference type="PROSITE" id="PS51382"/>
    </source>
</evidence>
<dbReference type="PANTHER" id="PTHR48477">
    <property type="entry name" value="PHOSPHATE TRANSPORTER PHO1"/>
    <property type="match status" value="1"/>
</dbReference>
<name>A0AAN7LIQ6_TRANT</name>
<dbReference type="PROSITE" id="PS51382">
    <property type="entry name" value="SPX"/>
    <property type="match status" value="1"/>
</dbReference>
<organism evidence="3 4">
    <name type="scientific">Trapa natans</name>
    <name type="common">Water chestnut</name>
    <dbReference type="NCBI Taxonomy" id="22666"/>
    <lineage>
        <taxon>Eukaryota</taxon>
        <taxon>Viridiplantae</taxon>
        <taxon>Streptophyta</taxon>
        <taxon>Embryophyta</taxon>
        <taxon>Tracheophyta</taxon>
        <taxon>Spermatophyta</taxon>
        <taxon>Magnoliopsida</taxon>
        <taxon>eudicotyledons</taxon>
        <taxon>Gunneridae</taxon>
        <taxon>Pentapetalae</taxon>
        <taxon>rosids</taxon>
        <taxon>malvids</taxon>
        <taxon>Myrtales</taxon>
        <taxon>Lythraceae</taxon>
        <taxon>Trapa</taxon>
    </lineage>
</organism>
<evidence type="ECO:0000256" key="1">
    <source>
        <dbReference type="SAM" id="MobiDB-lite"/>
    </source>
</evidence>
<sequence length="369" mass="41726">MLSQISHNSHRSLSLVLRNQWKDAFINYRQLKKHIKKIKLSRRNRHPPDLRGDFFRRSIFDQDRSLVNARATMEDGGEEGEDELSENEIVQLFSEEDELQVNARATLKDGGEEGEDELSENEIVQLFSEEDELQVNARATLKDGGEEGEDELSENEIVQLFSEEDEVKAFFNTLDEELRKAKEFYKLRESEFLERGEALNKQLEILLDLKQILIDRRKKSSSLRSLGSSGGSLSPWPSSGRNSDFSASDWPGECEGTPTETGEVIAALEKNGLSFEAAAARSKAKAGSNNGKPKTTVRIDVPAMTPTLANTAASNLWEDLVNNQKRDGQGDFVNRKKIQYAEKMIRGAFVELYRGLGLLKTYRSFRLLC</sequence>
<reference evidence="3 4" key="1">
    <citation type="journal article" date="2023" name="Hortic Res">
        <title>Pangenome of water caltrop reveals structural variations and asymmetric subgenome divergence after allopolyploidization.</title>
        <authorList>
            <person name="Zhang X."/>
            <person name="Chen Y."/>
            <person name="Wang L."/>
            <person name="Yuan Y."/>
            <person name="Fang M."/>
            <person name="Shi L."/>
            <person name="Lu R."/>
            <person name="Comes H.P."/>
            <person name="Ma Y."/>
            <person name="Chen Y."/>
            <person name="Huang G."/>
            <person name="Zhou Y."/>
            <person name="Zheng Z."/>
            <person name="Qiu Y."/>
        </authorList>
    </citation>
    <scope>NUCLEOTIDE SEQUENCE [LARGE SCALE GENOMIC DNA]</scope>
    <source>
        <strain evidence="3">F231</strain>
    </source>
</reference>
<evidence type="ECO:0000313" key="3">
    <source>
        <dbReference type="EMBL" id="KAK4787467.1"/>
    </source>
</evidence>
<dbReference type="Proteomes" id="UP001346149">
    <property type="component" value="Unassembled WGS sequence"/>
</dbReference>
<evidence type="ECO:0000313" key="4">
    <source>
        <dbReference type="Proteomes" id="UP001346149"/>
    </source>
</evidence>
<comment type="caution">
    <text evidence="3">The sequence shown here is derived from an EMBL/GenBank/DDBJ whole genome shotgun (WGS) entry which is preliminary data.</text>
</comment>
<dbReference type="InterPro" id="IPR004331">
    <property type="entry name" value="SPX_dom"/>
</dbReference>
<proteinExistence type="predicted"/>
<feature type="region of interest" description="Disordered" evidence="1">
    <location>
        <begin position="222"/>
        <end position="258"/>
    </location>
</feature>
<dbReference type="InterPro" id="IPR052486">
    <property type="entry name" value="PHO1"/>
</dbReference>
<dbReference type="PANTHER" id="PTHR48477:SF1">
    <property type="entry name" value="PHOSPHATE TRANSPORTER PHO1"/>
    <property type="match status" value="1"/>
</dbReference>
<keyword evidence="4" id="KW-1185">Reference proteome</keyword>
<dbReference type="GO" id="GO:0016036">
    <property type="term" value="P:cellular response to phosphate starvation"/>
    <property type="evidence" value="ECO:0007669"/>
    <property type="project" value="InterPro"/>
</dbReference>
<feature type="domain" description="SPX" evidence="2">
    <location>
        <begin position="3"/>
        <end position="369"/>
    </location>
</feature>
<feature type="compositionally biased region" description="Low complexity" evidence="1">
    <location>
        <begin position="222"/>
        <end position="241"/>
    </location>
</feature>
<accession>A0AAN7LIQ6</accession>